<dbReference type="AlphaFoldDB" id="A0A0C9UBV9"/>
<protein>
    <submittedName>
        <fullName evidence="1">Uncharacterized protein</fullName>
    </submittedName>
</protein>
<name>A0A0C9UBV9_SPHS4</name>
<keyword evidence="2" id="KW-1185">Reference proteome</keyword>
<dbReference type="EMBL" id="KN837143">
    <property type="protein sequence ID" value="KIJ40613.1"/>
    <property type="molecule type" value="Genomic_DNA"/>
</dbReference>
<evidence type="ECO:0000313" key="1">
    <source>
        <dbReference type="EMBL" id="KIJ40613.1"/>
    </source>
</evidence>
<sequence>MMLFDHYRPIPVKEPRAEDITPLISGVVNTVDCMAVSWIMQISTEPEVLNAAVRMVPHIEWSTHHDFKAIVMRMDRRVADDSNGSHLKAYVHMVLHTIYQEDPLDVAFLRLPDCTGLNTVEAELFTPSDYTSGTFTATIAWLSHILPLSIIHGRLMGRKQCFDLAYRCLSDSSSDSIVANGLLSMALLLGLKANPKDLLSSNKKVIRDKTVEIMLKQIPSWIPFQAVHNEDFLLRRVSELLIPLAEEVQHSRYSHICLSLKELQSLTEWCLRLFNPQRSGFLDFNRKRGLLRMIVHIQTLRMSGVLDYSLTKPMGIYLDSQRETLMTFAVQIGPDYMDDLLCDILLVLGSHTFMTTLERRDELYKEYLQCLLYAMHSPRRALQLGGFAALSVLLLRIPLEAASDYPFSQHEISTALWKIGHLIHLGTTELLPTLGVQETITLRYIRLVCQLFHQPQWMDQIVEDGHLEYCINIARDCIKNRLMPYSNDEDYSYDFCAQHSLLCCAQLLSRIYDDHDDLDNRESKIPSSIQENLRESLFLQSWFMLTEGVDFVIAATEALSDKGRFVSHDQGSMIVLHQVILYAITKISHYTLANMKAIDDSLDTTSGSILQSDVEELKNGRNEMVLLANRFHNSQLQRERRNWRLLRPEVNRLFNLSIYWNVYRALRDPATWNEPATEKILPSILVRTPDWNHETMGPSSNLVRTDYYAHDDQSIAPSSEIHADVGNFPHATSNLDISYNSVVLPVLGPSAPGGLLLGIMI</sequence>
<proteinExistence type="predicted"/>
<organism evidence="1 2">
    <name type="scientific">Sphaerobolus stellatus (strain SS14)</name>
    <dbReference type="NCBI Taxonomy" id="990650"/>
    <lineage>
        <taxon>Eukaryota</taxon>
        <taxon>Fungi</taxon>
        <taxon>Dikarya</taxon>
        <taxon>Basidiomycota</taxon>
        <taxon>Agaricomycotina</taxon>
        <taxon>Agaricomycetes</taxon>
        <taxon>Phallomycetidae</taxon>
        <taxon>Geastrales</taxon>
        <taxon>Sphaerobolaceae</taxon>
        <taxon>Sphaerobolus</taxon>
    </lineage>
</organism>
<reference evidence="1 2" key="1">
    <citation type="submission" date="2014-06" db="EMBL/GenBank/DDBJ databases">
        <title>Evolutionary Origins and Diversification of the Mycorrhizal Mutualists.</title>
        <authorList>
            <consortium name="DOE Joint Genome Institute"/>
            <consortium name="Mycorrhizal Genomics Consortium"/>
            <person name="Kohler A."/>
            <person name="Kuo A."/>
            <person name="Nagy L.G."/>
            <person name="Floudas D."/>
            <person name="Copeland A."/>
            <person name="Barry K.W."/>
            <person name="Cichocki N."/>
            <person name="Veneault-Fourrey C."/>
            <person name="LaButti K."/>
            <person name="Lindquist E.A."/>
            <person name="Lipzen A."/>
            <person name="Lundell T."/>
            <person name="Morin E."/>
            <person name="Murat C."/>
            <person name="Riley R."/>
            <person name="Ohm R."/>
            <person name="Sun H."/>
            <person name="Tunlid A."/>
            <person name="Henrissat B."/>
            <person name="Grigoriev I.V."/>
            <person name="Hibbett D.S."/>
            <person name="Martin F."/>
        </authorList>
    </citation>
    <scope>NUCLEOTIDE SEQUENCE [LARGE SCALE GENOMIC DNA]</scope>
    <source>
        <strain evidence="1 2">SS14</strain>
    </source>
</reference>
<accession>A0A0C9UBV9</accession>
<evidence type="ECO:0000313" key="2">
    <source>
        <dbReference type="Proteomes" id="UP000054279"/>
    </source>
</evidence>
<dbReference type="HOGENOM" id="CLU_366450_0_0_1"/>
<gene>
    <name evidence="1" type="ORF">M422DRAFT_49126</name>
</gene>
<dbReference type="Proteomes" id="UP000054279">
    <property type="component" value="Unassembled WGS sequence"/>
</dbReference>